<name>A0A401R6C2_STRNR</name>
<dbReference type="Gene3D" id="3.30.565.10">
    <property type="entry name" value="Histidine kinase-like ATPase, C-terminal domain"/>
    <property type="match status" value="1"/>
</dbReference>
<reference evidence="3 4" key="1">
    <citation type="journal article" date="2019" name="Microbiol. Resour. Announc.">
        <title>Draft Genome Sequence of the Most Traditional epsilon-Poly-l-Lysine Producer, Streptomyces albulus NBRC14147.</title>
        <authorList>
            <person name="Yamanaka K."/>
            <person name="Hamano Y."/>
        </authorList>
    </citation>
    <scope>NUCLEOTIDE SEQUENCE [LARGE SCALE GENOMIC DNA]</scope>
    <source>
        <strain evidence="3 4">NBRC 14147</strain>
    </source>
</reference>
<keyword evidence="1" id="KW-0808">Transferase</keyword>
<evidence type="ECO:0000259" key="2">
    <source>
        <dbReference type="Pfam" id="PF13581"/>
    </source>
</evidence>
<dbReference type="PANTHER" id="PTHR35526:SF3">
    <property type="entry name" value="ANTI-SIGMA-F FACTOR RSBW"/>
    <property type="match status" value="1"/>
</dbReference>
<accession>A0A401R6C2</accession>
<dbReference type="CDD" id="cd16936">
    <property type="entry name" value="HATPase_RsbW-like"/>
    <property type="match status" value="1"/>
</dbReference>
<dbReference type="Pfam" id="PF13581">
    <property type="entry name" value="HATPase_c_2"/>
    <property type="match status" value="1"/>
</dbReference>
<proteinExistence type="predicted"/>
<evidence type="ECO:0000313" key="4">
    <source>
        <dbReference type="Proteomes" id="UP000288351"/>
    </source>
</evidence>
<sequence>MRTKGIAMSARARFVATPPAATAVAYRFPSDARSVGWARRELRRQLRAWRVGGELAESAALLTSELVTNAVRAHAGLVAPVPAIGVRFVLAGDRLRLEVHDVGGGEPVVKESTGVEEEETECGRGLVLVDALASGWGAVPAGTGKVVWAELPLPATEMP</sequence>
<comment type="caution">
    <text evidence="3">The sequence shown here is derived from an EMBL/GenBank/DDBJ whole genome shotgun (WGS) entry which is preliminary data.</text>
</comment>
<dbReference type="SUPFAM" id="SSF55874">
    <property type="entry name" value="ATPase domain of HSP90 chaperone/DNA topoisomerase II/histidine kinase"/>
    <property type="match status" value="1"/>
</dbReference>
<dbReference type="GO" id="GO:0004674">
    <property type="term" value="F:protein serine/threonine kinase activity"/>
    <property type="evidence" value="ECO:0007669"/>
    <property type="project" value="UniProtKB-KW"/>
</dbReference>
<dbReference type="Proteomes" id="UP000288351">
    <property type="component" value="Unassembled WGS sequence"/>
</dbReference>
<dbReference type="EMBL" id="BHXC01000007">
    <property type="protein sequence ID" value="GCB93173.1"/>
    <property type="molecule type" value="Genomic_DNA"/>
</dbReference>
<dbReference type="InterPro" id="IPR003594">
    <property type="entry name" value="HATPase_dom"/>
</dbReference>
<evidence type="ECO:0000256" key="1">
    <source>
        <dbReference type="ARBA" id="ARBA00022527"/>
    </source>
</evidence>
<dbReference type="PANTHER" id="PTHR35526">
    <property type="entry name" value="ANTI-SIGMA-F FACTOR RSBW-RELATED"/>
    <property type="match status" value="1"/>
</dbReference>
<dbReference type="InterPro" id="IPR050267">
    <property type="entry name" value="Anti-sigma-factor_SerPK"/>
</dbReference>
<keyword evidence="1" id="KW-0723">Serine/threonine-protein kinase</keyword>
<organism evidence="3 4">
    <name type="scientific">Streptomyces noursei</name>
    <name type="common">Streptomyces albulus</name>
    <dbReference type="NCBI Taxonomy" id="1971"/>
    <lineage>
        <taxon>Bacteria</taxon>
        <taxon>Bacillati</taxon>
        <taxon>Actinomycetota</taxon>
        <taxon>Actinomycetes</taxon>
        <taxon>Kitasatosporales</taxon>
        <taxon>Streptomycetaceae</taxon>
        <taxon>Streptomyces</taxon>
    </lineage>
</organism>
<evidence type="ECO:0000313" key="3">
    <source>
        <dbReference type="EMBL" id="GCB93173.1"/>
    </source>
</evidence>
<gene>
    <name evidence="3" type="ORF">SALB_05953</name>
</gene>
<keyword evidence="1" id="KW-0418">Kinase</keyword>
<dbReference type="InterPro" id="IPR036890">
    <property type="entry name" value="HATPase_C_sf"/>
</dbReference>
<dbReference type="AlphaFoldDB" id="A0A401R6C2"/>
<feature type="domain" description="Histidine kinase/HSP90-like ATPase" evidence="2">
    <location>
        <begin position="28"/>
        <end position="136"/>
    </location>
</feature>
<protein>
    <submittedName>
        <fullName evidence="3">ATPase</fullName>
    </submittedName>
</protein>